<feature type="binding site" evidence="2">
    <location>
        <position position="209"/>
    </location>
    <ligand>
        <name>Mg(2+)</name>
        <dbReference type="ChEBI" id="CHEBI:18420"/>
    </ligand>
</feature>
<dbReference type="EMBL" id="CP013920">
    <property type="protein sequence ID" value="AMA64618.1"/>
    <property type="molecule type" value="Genomic_DNA"/>
</dbReference>
<evidence type="ECO:0000313" key="4">
    <source>
        <dbReference type="Proteomes" id="UP000069926"/>
    </source>
</evidence>
<feature type="binding site" evidence="2">
    <location>
        <position position="190"/>
    </location>
    <ligand>
        <name>substrate</name>
    </ligand>
</feature>
<feature type="binding site" evidence="2">
    <location>
        <position position="22"/>
    </location>
    <ligand>
        <name>Mg(2+)</name>
        <dbReference type="ChEBI" id="CHEBI:18420"/>
    </ligand>
</feature>
<dbReference type="Gene3D" id="3.40.1180.10">
    <property type="entry name" value="Decaprenyl diphosphate synthase-like"/>
    <property type="match status" value="1"/>
</dbReference>
<dbReference type="STRING" id="634113.AUT07_00021"/>
<reference evidence="3 4" key="1">
    <citation type="submission" date="2016-01" db="EMBL/GenBank/DDBJ databases">
        <title>Genome sequence of Ca. Arsenophonus lipopteni, the exclusive symbiont of a blood sucking fly Lipoptena cervi (Diptera: Hippoboscidae).</title>
        <authorList>
            <person name="Novakova E."/>
            <person name="Hypsa V."/>
            <person name="Nguyen P."/>
            <person name="Husnik F."/>
            <person name="Darby A.C."/>
        </authorList>
    </citation>
    <scope>NUCLEOTIDE SEQUENCE [LARGE SCALE GENOMIC DNA]</scope>
    <source>
        <strain evidence="3 4">CB</strain>
    </source>
</reference>
<feature type="binding site" evidence="2">
    <location>
        <position position="71"/>
    </location>
    <ligand>
        <name>substrate</name>
    </ligand>
</feature>
<dbReference type="KEGG" id="asy:AUT07_00021"/>
<dbReference type="AlphaFoldDB" id="A0A120HPS3"/>
<dbReference type="EC" id="2.5.1.31" evidence="2"/>
<evidence type="ECO:0000256" key="1">
    <source>
        <dbReference type="ARBA" id="ARBA00022679"/>
    </source>
</evidence>
<sequence length="249" mass="28735">MKFMYDNSSQHRIPKHVAIIMDGNGRWAKKHGKLRIKGHLAGTEAVQKAVQFAIKNEIQSLTLYAFSSENWSRTDNEVSNLMEIFALFLNDEVENLNIHNVKLNIIGDISRFKPKLQNRIKHAINLTIHNTGLQLNIAANYGGRWDITNAIQLIAEKIKSGLLLPEHINEDSVNEFISLHDQPTVDLVIRTGKEYRISNFLLWQIAYSEFYFTDVLWPDFDEAVFKSAILSFNQRDRRFGNTIPDDIHE</sequence>
<keyword evidence="2" id="KW-0479">Metal-binding</keyword>
<keyword evidence="2" id="KW-0961">Cell wall biogenesis/degradation</keyword>
<accession>A0A120HPS3</accession>
<dbReference type="OrthoDB" id="4191603at2"/>
<gene>
    <name evidence="3" type="primary">ispU</name>
    <name evidence="2" type="synonym">uppS</name>
    <name evidence="3" type="ORF">AUT07_00021</name>
</gene>
<keyword evidence="2" id="KW-0573">Peptidoglycan synthesis</keyword>
<evidence type="ECO:0000256" key="2">
    <source>
        <dbReference type="HAMAP-Rule" id="MF_01139"/>
    </source>
</evidence>
<organism evidence="3 4">
    <name type="scientific">Candidatus Arsenophonus lipoptenae</name>
    <dbReference type="NCBI Taxonomy" id="634113"/>
    <lineage>
        <taxon>Bacteria</taxon>
        <taxon>Pseudomonadati</taxon>
        <taxon>Pseudomonadota</taxon>
        <taxon>Gammaproteobacteria</taxon>
        <taxon>Enterobacterales</taxon>
        <taxon>Morganellaceae</taxon>
        <taxon>Arsenophonus</taxon>
    </lineage>
</organism>
<dbReference type="FunFam" id="3.40.1180.10:FF:000001">
    <property type="entry name" value="(2E,6E)-farnesyl-diphosphate-specific ditrans,polycis-undecaprenyl-diphosphate synthase"/>
    <property type="match status" value="1"/>
</dbReference>
<dbReference type="Proteomes" id="UP000069926">
    <property type="component" value="Chromosome"/>
</dbReference>
<keyword evidence="4" id="KW-1185">Reference proteome</keyword>
<evidence type="ECO:0000313" key="3">
    <source>
        <dbReference type="EMBL" id="AMA64618.1"/>
    </source>
</evidence>
<proteinExistence type="inferred from homology"/>
<comment type="cofactor">
    <cofactor evidence="2">
        <name>Mg(2+)</name>
        <dbReference type="ChEBI" id="CHEBI:18420"/>
    </cofactor>
    <text evidence="2">Binds 2 magnesium ions per subunit.</text>
</comment>
<dbReference type="RefSeq" id="WP_066282530.1">
    <property type="nucleotide sequence ID" value="NZ_CP013920.1"/>
</dbReference>
<dbReference type="PATRIC" id="fig|634113.3.peg.21"/>
<feature type="binding site" evidence="2">
    <location>
        <position position="35"/>
    </location>
    <ligand>
        <name>substrate</name>
    </ligand>
</feature>
<dbReference type="InterPro" id="IPR036424">
    <property type="entry name" value="UPP_synth-like_sf"/>
</dbReference>
<dbReference type="GO" id="GO:0008834">
    <property type="term" value="F:ditrans,polycis-undecaprenyl-diphosphate synthase [(2E,6E)-farnesyl-diphosphate specific] activity"/>
    <property type="evidence" value="ECO:0007669"/>
    <property type="project" value="UniProtKB-UniRule"/>
</dbReference>
<dbReference type="GO" id="GO:0008360">
    <property type="term" value="P:regulation of cell shape"/>
    <property type="evidence" value="ECO:0007669"/>
    <property type="project" value="UniProtKB-KW"/>
</dbReference>
<dbReference type="GO" id="GO:0071555">
    <property type="term" value="P:cell wall organization"/>
    <property type="evidence" value="ECO:0007669"/>
    <property type="project" value="UniProtKB-KW"/>
</dbReference>
<dbReference type="NCBIfam" id="TIGR00055">
    <property type="entry name" value="uppS"/>
    <property type="match status" value="1"/>
</dbReference>
<dbReference type="SUPFAM" id="SSF64005">
    <property type="entry name" value="Undecaprenyl diphosphate synthase"/>
    <property type="match status" value="1"/>
</dbReference>
<comment type="caution">
    <text evidence="2">Lacks conserved residue(s) required for the propagation of feature annotation.</text>
</comment>
<feature type="binding site" evidence="2">
    <location>
        <begin position="67"/>
        <end position="69"/>
    </location>
    <ligand>
        <name>substrate</name>
    </ligand>
</feature>
<comment type="similarity">
    <text evidence="2">Belongs to the UPP synthase family.</text>
</comment>
<dbReference type="GO" id="GO:0016094">
    <property type="term" value="P:polyprenol biosynthetic process"/>
    <property type="evidence" value="ECO:0007669"/>
    <property type="project" value="TreeGrafter"/>
</dbReference>
<dbReference type="GO" id="GO:0009252">
    <property type="term" value="P:peptidoglycan biosynthetic process"/>
    <property type="evidence" value="ECO:0007669"/>
    <property type="project" value="UniProtKB-UniRule"/>
</dbReference>
<dbReference type="InterPro" id="IPR001441">
    <property type="entry name" value="UPP_synth-like"/>
</dbReference>
<name>A0A120HPS3_9GAMM</name>
<feature type="binding site" evidence="2">
    <location>
        <begin position="23"/>
        <end position="26"/>
    </location>
    <ligand>
        <name>substrate</name>
    </ligand>
</feature>
<feature type="active site" description="Proton acceptor" evidence="2">
    <location>
        <position position="70"/>
    </location>
</feature>
<keyword evidence="2" id="KW-0460">Magnesium</keyword>
<feature type="binding site" evidence="2">
    <location>
        <position position="39"/>
    </location>
    <ligand>
        <name>substrate</name>
    </ligand>
</feature>
<dbReference type="HAMAP" id="MF_01139">
    <property type="entry name" value="ISPT"/>
    <property type="match status" value="1"/>
</dbReference>
<keyword evidence="2" id="KW-0133">Cell shape</keyword>
<dbReference type="PANTHER" id="PTHR10291:SF0">
    <property type="entry name" value="DEHYDRODOLICHYL DIPHOSPHATE SYNTHASE 2"/>
    <property type="match status" value="1"/>
</dbReference>
<feature type="binding site" evidence="2">
    <location>
        <begin position="196"/>
        <end position="198"/>
    </location>
    <ligand>
        <name>substrate</name>
    </ligand>
</feature>
<dbReference type="CDD" id="cd00475">
    <property type="entry name" value="Cis_IPPS"/>
    <property type="match status" value="1"/>
</dbReference>
<dbReference type="Pfam" id="PF01255">
    <property type="entry name" value="Prenyltransf"/>
    <property type="match status" value="1"/>
</dbReference>
<dbReference type="GO" id="GO:0005829">
    <property type="term" value="C:cytosol"/>
    <property type="evidence" value="ECO:0007669"/>
    <property type="project" value="TreeGrafter"/>
</dbReference>
<comment type="catalytic activity">
    <reaction evidence="2">
        <text>8 isopentenyl diphosphate + (2E,6E)-farnesyl diphosphate = di-trans,octa-cis-undecaprenyl diphosphate + 8 diphosphate</text>
        <dbReference type="Rhea" id="RHEA:27551"/>
        <dbReference type="ChEBI" id="CHEBI:33019"/>
        <dbReference type="ChEBI" id="CHEBI:58405"/>
        <dbReference type="ChEBI" id="CHEBI:128769"/>
        <dbReference type="ChEBI" id="CHEBI:175763"/>
        <dbReference type="EC" id="2.5.1.31"/>
    </reaction>
</comment>
<comment type="subunit">
    <text evidence="2">Homodimer.</text>
</comment>
<feature type="binding site" evidence="2">
    <location>
        <position position="27"/>
    </location>
    <ligand>
        <name>substrate</name>
    </ligand>
</feature>
<feature type="active site" evidence="2">
    <location>
        <position position="22"/>
    </location>
</feature>
<feature type="binding site" evidence="2">
    <location>
        <position position="73"/>
    </location>
    <ligand>
        <name>substrate</name>
    </ligand>
</feature>
<comment type="function">
    <text evidence="2">Catalyzes the sequential condensation of isopentenyl diphosphate (IPP) with (2E,6E)-farnesyl diphosphate (E,E-FPP) to yield (2Z,6Z,10Z,14Z,18Z,22Z,26Z,30Z,34E,38E)-undecaprenyl diphosphate (di-trans,octa-cis-UPP). UPP is the precursor of glycosyl carrier lipid in the biosynthesis of bacterial cell wall polysaccharide components such as peptidoglycan and lipopolysaccharide.</text>
</comment>
<protein>
    <recommendedName>
        <fullName evidence="2">Ditrans,polycis-undecaprenyl-diphosphate synthase ((2E,6E)-farnesyl-diphosphate specific)</fullName>
        <ecNumber evidence="2">2.5.1.31</ecNumber>
    </recommendedName>
    <alternativeName>
        <fullName evidence="2">Ditrans,polycis-undecaprenylcistransferase</fullName>
    </alternativeName>
    <alternativeName>
        <fullName evidence="2">Undecaprenyl diphosphate synthase</fullName>
        <shortName evidence="2">UDS</shortName>
    </alternativeName>
    <alternativeName>
        <fullName evidence="2">Undecaprenyl pyrophosphate synthase</fullName>
        <shortName evidence="2">UPP synthase</shortName>
    </alternativeName>
</protein>
<dbReference type="GO" id="GO:0000287">
    <property type="term" value="F:magnesium ion binding"/>
    <property type="evidence" value="ECO:0007669"/>
    <property type="project" value="UniProtKB-UniRule"/>
</dbReference>
<dbReference type="PANTHER" id="PTHR10291">
    <property type="entry name" value="DEHYDRODOLICHYL DIPHOSPHATE SYNTHASE FAMILY MEMBER"/>
    <property type="match status" value="1"/>
</dbReference>
<keyword evidence="1 2" id="KW-0808">Transferase</keyword>